<organism evidence="4 5">
    <name type="scientific">Malassezia psittaci</name>
    <dbReference type="NCBI Taxonomy" id="1821823"/>
    <lineage>
        <taxon>Eukaryota</taxon>
        <taxon>Fungi</taxon>
        <taxon>Dikarya</taxon>
        <taxon>Basidiomycota</taxon>
        <taxon>Ustilaginomycotina</taxon>
        <taxon>Malasseziomycetes</taxon>
        <taxon>Malasseziales</taxon>
        <taxon>Malasseziaceae</taxon>
        <taxon>Malassezia</taxon>
    </lineage>
</organism>
<reference evidence="4" key="1">
    <citation type="submission" date="2023-02" db="EMBL/GenBank/DDBJ databases">
        <title>Mating type loci evolution in Malassezia.</title>
        <authorList>
            <person name="Coelho M.A."/>
        </authorList>
    </citation>
    <scope>NUCLEOTIDE SEQUENCE</scope>
    <source>
        <strain evidence="4">CBS 14136</strain>
    </source>
</reference>
<dbReference type="Pfam" id="PF25766">
    <property type="entry name" value="TPR_RPAP1"/>
    <property type="match status" value="2"/>
</dbReference>
<evidence type="ECO:0000256" key="1">
    <source>
        <dbReference type="SAM" id="MobiDB-lite"/>
    </source>
</evidence>
<keyword evidence="5" id="KW-1185">Reference proteome</keyword>
<dbReference type="InterPro" id="IPR057989">
    <property type="entry name" value="TPR_RPAP1/MINIYO-like"/>
</dbReference>
<feature type="compositionally biased region" description="Basic and acidic residues" evidence="1">
    <location>
        <begin position="173"/>
        <end position="195"/>
    </location>
</feature>
<dbReference type="PANTHER" id="PTHR21483:SF18">
    <property type="entry name" value="RNA POLYMERASE II-ASSOCIATED PROTEIN 1"/>
    <property type="match status" value="1"/>
</dbReference>
<feature type="region of interest" description="Disordered" evidence="1">
    <location>
        <begin position="972"/>
        <end position="993"/>
    </location>
</feature>
<dbReference type="InterPro" id="IPR016024">
    <property type="entry name" value="ARM-type_fold"/>
</dbReference>
<feature type="compositionally biased region" description="Basic and acidic residues" evidence="1">
    <location>
        <begin position="50"/>
        <end position="67"/>
    </location>
</feature>
<protein>
    <recommendedName>
        <fullName evidence="6">RNA polymerase II-associated protein 1 C-terminal domain-containing protein</fullName>
    </recommendedName>
</protein>
<feature type="region of interest" description="Disordered" evidence="1">
    <location>
        <begin position="1"/>
        <end position="233"/>
    </location>
</feature>
<dbReference type="Proteomes" id="UP001214628">
    <property type="component" value="Chromosome 1"/>
</dbReference>
<dbReference type="Pfam" id="PF08620">
    <property type="entry name" value="RPAP1_C"/>
    <property type="match status" value="1"/>
</dbReference>
<evidence type="ECO:0000259" key="2">
    <source>
        <dbReference type="Pfam" id="PF08620"/>
    </source>
</evidence>
<dbReference type="InterPro" id="IPR039913">
    <property type="entry name" value="RPAP1/Rba50"/>
</dbReference>
<evidence type="ECO:0000259" key="3">
    <source>
        <dbReference type="Pfam" id="PF25766"/>
    </source>
</evidence>
<feature type="compositionally biased region" description="Polar residues" evidence="1">
    <location>
        <begin position="198"/>
        <end position="211"/>
    </location>
</feature>
<dbReference type="SUPFAM" id="SSF48371">
    <property type="entry name" value="ARM repeat"/>
    <property type="match status" value="1"/>
</dbReference>
<dbReference type="InterPro" id="IPR013929">
    <property type="entry name" value="RPAP1_C"/>
</dbReference>
<name>A0AAF0FBY6_9BASI</name>
<evidence type="ECO:0000313" key="4">
    <source>
        <dbReference type="EMBL" id="WFD42143.1"/>
    </source>
</evidence>
<evidence type="ECO:0008006" key="6">
    <source>
        <dbReference type="Google" id="ProtNLM"/>
    </source>
</evidence>
<feature type="domain" description="RPAP1 C-terminal" evidence="2">
    <location>
        <begin position="379"/>
        <end position="447"/>
    </location>
</feature>
<proteinExistence type="predicted"/>
<dbReference type="PANTHER" id="PTHR21483">
    <property type="entry name" value="RNA POLYMERASE II-ASSOCIATED PROTEIN 1"/>
    <property type="match status" value="1"/>
</dbReference>
<feature type="compositionally biased region" description="Basic and acidic residues" evidence="1">
    <location>
        <begin position="99"/>
        <end position="110"/>
    </location>
</feature>
<feature type="domain" description="RPAP1/MINIYO-like TPR repeats" evidence="3">
    <location>
        <begin position="1345"/>
        <end position="1390"/>
    </location>
</feature>
<feature type="domain" description="RPAP1/MINIYO-like TPR repeats" evidence="3">
    <location>
        <begin position="1189"/>
        <end position="1319"/>
    </location>
</feature>
<sequence length="1449" mass="160095">MSGSQQVRPRLVDLADVEGDDDGTLMNWPAAARVVRKPPPDVGANHRKQSSPDRSSDLDQEATRDTSQRLSEVQEPADASMPSDDVPIEPPFIPVMGTIRERTEDERPSEPRATQKTSRFRAQRQADRDINMNEDSDQKPMSAFRRSRVMKEHSKPNMPGSSKLAANPAAKTSVDDRDMTPEPTDIRKFQSDADRNFCGSSISQREQNVIENESLEQDPSRDPGGGAPPDQITSILASVSAENAKKVSQMNYKTVEEELEDAISFFGADTLAKLQARRSAMDTRAEETEASPSSAMTVEQAPDHESIPMTHTGGWPSLERRLADVDIQPKNTDTHKADDSQMGQLEAFRAKYFPEEPQAMNSSLEWTLADNQPSSASGVRFDFAGNVSWYFGQSVHNDKTYAAGLHHHGDQQQAPGYTIDELLHLVQSTVASQRTIALQVLGRVCCRYPLRLPTSFSNSQISNSIADQHAQEAMNKDINTPRANILLSARWLLCDRHRSVQDAAVQCLASVLTSISVFPDANVSELCRWKVTASPLTDWTWLGSLQDDSLWTPHYYLPYIADSDASYLELVRRDWSKTLLDTDVLPTLDSIAATHAALDTAAKGAALSNAVTDLRKALLRTISIIVLHNHSAAEAFPRYPNLVRLITQLGGTTRSWPLAEMSTWPEPTALAVVLRCVQANAAAAETLMGQGVFGGVLRYIVLPAFSYEDETARKHADTLLYFALRILAALASYGQCSTSVREAWPALQRLGPWAAEKCNSPASSAFFDLLARWTHLAQHAPHNGDLGVTWPTVRGWYEWSIKGIMQSPDLATQTSAISHLACWATLAQELEPSAVDTFEWRSELVDTIQRKLPDLKLQIQSQLSDVQKCEESRDRERLQPLLLEVVQGSVYIGTVSRLMQATSTWSWSSLSDCIEVQRIVLDSQVPDLLCMPIFALDGLALAAREELLAACAMNHPSYSFETETRDMHPVEMSDDDEELTHGSSTPIDSGPSHLVDDRLENETICSTTQETTVSYNSLDTFLMLVALPPQEGALANNVLSKFVQSCGARLWAVLRPFYTDLLHHAGTPASPSFSLVRSLQFASDSNSLQIATMRYGLPESDRLTEHELWQIPTAGLPLRHDWPFAPLDDLLHSGHARALNRADALPEDWDFSEKDIVEATLHVASRVVHLSLGESLRCLPQAAHVWLGIMKVFLLEEEQSQPNSQSYSGKATGRDLYACEPIREQLKTLIHLADCLAYQASPLTLEQAADALRSGVSFYQIYTDLLGLYDAISLGDAVFSRALLPPLAMSYAADYRRLLWSDYSQCLSTISTSLENAPVATGYEFLPGTQQGATDGLCIPIDSRLAGYLYPLEADQVVLGCYVQALLSKKVTSSQPLLYRIAVHHLSGALWSSQEQWPGSATPQGILPLARALFAASAPVDVQEAVYNYIPDGIQKTDRAELRARWVSM</sequence>
<accession>A0AAF0FBY6</accession>
<dbReference type="GO" id="GO:0006366">
    <property type="term" value="P:transcription by RNA polymerase II"/>
    <property type="evidence" value="ECO:0007669"/>
    <property type="project" value="InterPro"/>
</dbReference>
<dbReference type="EMBL" id="CP118375">
    <property type="protein sequence ID" value="WFD42143.1"/>
    <property type="molecule type" value="Genomic_DNA"/>
</dbReference>
<evidence type="ECO:0000313" key="5">
    <source>
        <dbReference type="Proteomes" id="UP001214628"/>
    </source>
</evidence>
<gene>
    <name evidence="4" type="ORF">MPSI1_000782</name>
</gene>